<accession>A0A504TUF9</accession>
<organism evidence="2 3">
    <name type="scientific">Rhizobium glycinendophyticum</name>
    <dbReference type="NCBI Taxonomy" id="2589807"/>
    <lineage>
        <taxon>Bacteria</taxon>
        <taxon>Pseudomonadati</taxon>
        <taxon>Pseudomonadota</taxon>
        <taxon>Alphaproteobacteria</taxon>
        <taxon>Hyphomicrobiales</taxon>
        <taxon>Rhizobiaceae</taxon>
        <taxon>Rhizobium/Agrobacterium group</taxon>
        <taxon>Rhizobium</taxon>
    </lineage>
</organism>
<name>A0A504TUF9_9HYPH</name>
<dbReference type="Proteomes" id="UP000316429">
    <property type="component" value="Unassembled WGS sequence"/>
</dbReference>
<evidence type="ECO:0000313" key="2">
    <source>
        <dbReference type="EMBL" id="TPP06044.1"/>
    </source>
</evidence>
<evidence type="ECO:0000256" key="1">
    <source>
        <dbReference type="SAM" id="MobiDB-lite"/>
    </source>
</evidence>
<dbReference type="EMBL" id="VFYP01000004">
    <property type="protein sequence ID" value="TPP06044.1"/>
    <property type="molecule type" value="Genomic_DNA"/>
</dbReference>
<comment type="caution">
    <text evidence="2">The sequence shown here is derived from an EMBL/GenBank/DDBJ whole genome shotgun (WGS) entry which is preliminary data.</text>
</comment>
<dbReference type="AlphaFoldDB" id="A0A504TUF9"/>
<keyword evidence="3" id="KW-1185">Reference proteome</keyword>
<feature type="compositionally biased region" description="Polar residues" evidence="1">
    <location>
        <begin position="68"/>
        <end position="86"/>
    </location>
</feature>
<protein>
    <recommendedName>
        <fullName evidence="4">Antitoxin VbhA domain-containing protein</fullName>
    </recommendedName>
</protein>
<dbReference type="RefSeq" id="WP_140831344.1">
    <property type="nucleotide sequence ID" value="NZ_VFYP01000004.1"/>
</dbReference>
<evidence type="ECO:0008006" key="4">
    <source>
        <dbReference type="Google" id="ProtNLM"/>
    </source>
</evidence>
<dbReference type="OrthoDB" id="8401565at2"/>
<proteinExistence type="predicted"/>
<feature type="region of interest" description="Disordered" evidence="1">
    <location>
        <begin position="64"/>
        <end position="86"/>
    </location>
</feature>
<reference evidence="2 3" key="1">
    <citation type="submission" date="2019-06" db="EMBL/GenBank/DDBJ databases">
        <title>Rhizobium sp. CL12 isolated from roots of soybean.</title>
        <authorList>
            <person name="Wang C."/>
        </authorList>
    </citation>
    <scope>NUCLEOTIDE SEQUENCE [LARGE SCALE GENOMIC DNA]</scope>
    <source>
        <strain evidence="2 3">CL12</strain>
    </source>
</reference>
<gene>
    <name evidence="2" type="ORF">FJQ55_20165</name>
</gene>
<sequence length="86" mass="9541">MGTDPEARRAIAQRAIDRAKGRGTAIDTDPAFLALLEEWIGGEIDMKAMRLRYLEMTALQVAERRGSRNSLSGINPSESSYEVTKE</sequence>
<evidence type="ECO:0000313" key="3">
    <source>
        <dbReference type="Proteomes" id="UP000316429"/>
    </source>
</evidence>